<proteinExistence type="predicted"/>
<accession>A0A5N6U2P1</accession>
<dbReference type="OrthoDB" id="3350591at2759"/>
<keyword evidence="2" id="KW-1185">Reference proteome</keyword>
<organism evidence="1 2">
    <name type="scientific">Aspergillus avenaceus</name>
    <dbReference type="NCBI Taxonomy" id="36643"/>
    <lineage>
        <taxon>Eukaryota</taxon>
        <taxon>Fungi</taxon>
        <taxon>Dikarya</taxon>
        <taxon>Ascomycota</taxon>
        <taxon>Pezizomycotina</taxon>
        <taxon>Eurotiomycetes</taxon>
        <taxon>Eurotiomycetidae</taxon>
        <taxon>Eurotiales</taxon>
        <taxon>Aspergillaceae</taxon>
        <taxon>Aspergillus</taxon>
        <taxon>Aspergillus subgen. Circumdati</taxon>
    </lineage>
</organism>
<gene>
    <name evidence="1" type="ORF">BDV25DRAFT_150977</name>
</gene>
<dbReference type="EMBL" id="ML742052">
    <property type="protein sequence ID" value="KAE8152501.1"/>
    <property type="molecule type" value="Genomic_DNA"/>
</dbReference>
<protein>
    <submittedName>
        <fullName evidence="1">Uncharacterized protein</fullName>
    </submittedName>
</protein>
<evidence type="ECO:0000313" key="1">
    <source>
        <dbReference type="EMBL" id="KAE8152501.1"/>
    </source>
</evidence>
<dbReference type="Proteomes" id="UP000325780">
    <property type="component" value="Unassembled WGS sequence"/>
</dbReference>
<name>A0A5N6U2P1_ASPAV</name>
<sequence length="129" mass="15003">MARLFEHRIFPTGVAFATRALREAFEVDHDEPHRSVYILGAAQWILWYGQTLSSLVWQRIHSDARPEFPVTAEHSLDRFTTEKWKLWKTRFREYQGNDECAKVAQKAACLMDALEKNLTSPHVDQPSTT</sequence>
<dbReference type="InterPro" id="IPR022085">
    <property type="entry name" value="OpdG"/>
</dbReference>
<dbReference type="AlphaFoldDB" id="A0A5N6U2P1"/>
<reference evidence="1 2" key="1">
    <citation type="submission" date="2019-04" db="EMBL/GenBank/DDBJ databases">
        <title>Friends and foes A comparative genomics study of 23 Aspergillus species from section Flavi.</title>
        <authorList>
            <consortium name="DOE Joint Genome Institute"/>
            <person name="Kjaerbolling I."/>
            <person name="Vesth T."/>
            <person name="Frisvad J.C."/>
            <person name="Nybo J.L."/>
            <person name="Theobald S."/>
            <person name="Kildgaard S."/>
            <person name="Isbrandt T."/>
            <person name="Kuo A."/>
            <person name="Sato A."/>
            <person name="Lyhne E.K."/>
            <person name="Kogle M.E."/>
            <person name="Wiebenga A."/>
            <person name="Kun R.S."/>
            <person name="Lubbers R.J."/>
            <person name="Makela M.R."/>
            <person name="Barry K."/>
            <person name="Chovatia M."/>
            <person name="Clum A."/>
            <person name="Daum C."/>
            <person name="Haridas S."/>
            <person name="He G."/>
            <person name="LaButti K."/>
            <person name="Lipzen A."/>
            <person name="Mondo S."/>
            <person name="Riley R."/>
            <person name="Salamov A."/>
            <person name="Simmons B.A."/>
            <person name="Magnuson J.K."/>
            <person name="Henrissat B."/>
            <person name="Mortensen U.H."/>
            <person name="Larsen T.O."/>
            <person name="Devries R.P."/>
            <person name="Grigoriev I.V."/>
            <person name="Machida M."/>
            <person name="Baker S.E."/>
            <person name="Andersen M.R."/>
        </authorList>
    </citation>
    <scope>NUCLEOTIDE SEQUENCE [LARGE SCALE GENOMIC DNA]</scope>
    <source>
        <strain evidence="1 2">IBT 18842</strain>
    </source>
</reference>
<dbReference type="Pfam" id="PF12311">
    <property type="entry name" value="DUF3632"/>
    <property type="match status" value="1"/>
</dbReference>
<evidence type="ECO:0000313" key="2">
    <source>
        <dbReference type="Proteomes" id="UP000325780"/>
    </source>
</evidence>